<name>A0ACB9AZI3_ARCLA</name>
<comment type="caution">
    <text evidence="1">The sequence shown here is derived from an EMBL/GenBank/DDBJ whole genome shotgun (WGS) entry which is preliminary data.</text>
</comment>
<evidence type="ECO:0000313" key="2">
    <source>
        <dbReference type="Proteomes" id="UP001055879"/>
    </source>
</evidence>
<reference evidence="1 2" key="2">
    <citation type="journal article" date="2022" name="Mol. Ecol. Resour.">
        <title>The genomes of chicory, endive, great burdock and yacon provide insights into Asteraceae paleo-polyploidization history and plant inulin production.</title>
        <authorList>
            <person name="Fan W."/>
            <person name="Wang S."/>
            <person name="Wang H."/>
            <person name="Wang A."/>
            <person name="Jiang F."/>
            <person name="Liu H."/>
            <person name="Zhao H."/>
            <person name="Xu D."/>
            <person name="Zhang Y."/>
        </authorList>
    </citation>
    <scope>NUCLEOTIDE SEQUENCE [LARGE SCALE GENOMIC DNA]</scope>
    <source>
        <strain evidence="2">cv. Niubang</strain>
    </source>
</reference>
<organism evidence="1 2">
    <name type="scientific">Arctium lappa</name>
    <name type="common">Greater burdock</name>
    <name type="synonym">Lappa major</name>
    <dbReference type="NCBI Taxonomy" id="4217"/>
    <lineage>
        <taxon>Eukaryota</taxon>
        <taxon>Viridiplantae</taxon>
        <taxon>Streptophyta</taxon>
        <taxon>Embryophyta</taxon>
        <taxon>Tracheophyta</taxon>
        <taxon>Spermatophyta</taxon>
        <taxon>Magnoliopsida</taxon>
        <taxon>eudicotyledons</taxon>
        <taxon>Gunneridae</taxon>
        <taxon>Pentapetalae</taxon>
        <taxon>asterids</taxon>
        <taxon>campanulids</taxon>
        <taxon>Asterales</taxon>
        <taxon>Asteraceae</taxon>
        <taxon>Carduoideae</taxon>
        <taxon>Cardueae</taxon>
        <taxon>Arctiinae</taxon>
        <taxon>Arctium</taxon>
    </lineage>
</organism>
<proteinExistence type="predicted"/>
<dbReference type="Proteomes" id="UP001055879">
    <property type="component" value="Linkage Group LG07"/>
</dbReference>
<protein>
    <submittedName>
        <fullName evidence="1">Uncharacterized protein</fullName>
    </submittedName>
</protein>
<accession>A0ACB9AZI3</accession>
<gene>
    <name evidence="1" type="ORF">L6452_22230</name>
</gene>
<sequence>MQYSNIKHIDVMHHFKDHTSESKPASEVHFRDRDIQQKNIRDGFIRGAYIKALKTLSLKIKLRNCTSVDTRTEDISLSDKNFFQAPSFQYFTFFFANIENFIISAIYIAGSLTKPPTLLRDEYPQWKIRIVNFLEGMDRDLMRSVTDGPHQPMVLVPRVPATTYTAEIPAFYEKKTSNFTEEGTKMMENDSKDVRLLIMAIPNEIFPKLDSCVIAKEIWDQLLNQLEGGIQTQKNRRTLCINEYHDFKAKPEETLHQTYSRFNILINKCKNLES</sequence>
<dbReference type="EMBL" id="CM042053">
    <property type="protein sequence ID" value="KAI3715257.1"/>
    <property type="molecule type" value="Genomic_DNA"/>
</dbReference>
<reference evidence="2" key="1">
    <citation type="journal article" date="2022" name="Mol. Ecol. Resour.">
        <title>The genomes of chicory, endive, great burdock and yacon provide insights into Asteraceae palaeo-polyploidization history and plant inulin production.</title>
        <authorList>
            <person name="Fan W."/>
            <person name="Wang S."/>
            <person name="Wang H."/>
            <person name="Wang A."/>
            <person name="Jiang F."/>
            <person name="Liu H."/>
            <person name="Zhao H."/>
            <person name="Xu D."/>
            <person name="Zhang Y."/>
        </authorList>
    </citation>
    <scope>NUCLEOTIDE SEQUENCE [LARGE SCALE GENOMIC DNA]</scope>
    <source>
        <strain evidence="2">cv. Niubang</strain>
    </source>
</reference>
<evidence type="ECO:0000313" key="1">
    <source>
        <dbReference type="EMBL" id="KAI3715257.1"/>
    </source>
</evidence>
<keyword evidence="2" id="KW-1185">Reference proteome</keyword>